<dbReference type="AlphaFoldDB" id="A0A078S054"/>
<reference evidence="1 2" key="1">
    <citation type="submission" date="2014-04" db="EMBL/GenBank/DDBJ databases">
        <authorList>
            <person name="Sears C."/>
            <person name="Carroll K."/>
            <person name="Sack B.R."/>
            <person name="Qadri F."/>
            <person name="Myers L.L."/>
            <person name="Chung G.-T."/>
            <person name="Escheverria P."/>
            <person name="Fraser C.M."/>
            <person name="Sadzewicz L."/>
            <person name="Shefchek K.A."/>
            <person name="Tallon L."/>
            <person name="Das S.P."/>
            <person name="Daugherty S."/>
            <person name="Mongodin E.F."/>
        </authorList>
    </citation>
    <scope>NUCLEOTIDE SEQUENCE [LARGE SCALE GENOMIC DNA]</scope>
    <source>
        <strain evidence="1 2">3978 T3 ii</strain>
    </source>
</reference>
<accession>A0A078S054</accession>
<proteinExistence type="predicted"/>
<dbReference type="Proteomes" id="UP000028013">
    <property type="component" value="Unassembled WGS sequence"/>
</dbReference>
<protein>
    <submittedName>
        <fullName evidence="1">Uncharacterized protein</fullName>
    </submittedName>
</protein>
<name>A0A078S054_BACUN</name>
<dbReference type="EMBL" id="JNHN01000173">
    <property type="protein sequence ID" value="KDS50892.1"/>
    <property type="molecule type" value="Genomic_DNA"/>
</dbReference>
<gene>
    <name evidence="1" type="ORF">M094_1020</name>
</gene>
<evidence type="ECO:0000313" key="1">
    <source>
        <dbReference type="EMBL" id="KDS50892.1"/>
    </source>
</evidence>
<sequence>MLHIRKVLFDLYQQRYECFLRIMDYFFCFCNKEYVFLNH</sequence>
<comment type="caution">
    <text evidence="1">The sequence shown here is derived from an EMBL/GenBank/DDBJ whole genome shotgun (WGS) entry which is preliminary data.</text>
</comment>
<dbReference type="PATRIC" id="fig|1339349.3.peg.2212"/>
<organism evidence="1 2">
    <name type="scientific">Bacteroides uniformis str. 3978 T3 ii</name>
    <dbReference type="NCBI Taxonomy" id="1339349"/>
    <lineage>
        <taxon>Bacteria</taxon>
        <taxon>Pseudomonadati</taxon>
        <taxon>Bacteroidota</taxon>
        <taxon>Bacteroidia</taxon>
        <taxon>Bacteroidales</taxon>
        <taxon>Bacteroidaceae</taxon>
        <taxon>Bacteroides</taxon>
    </lineage>
</organism>
<evidence type="ECO:0000313" key="2">
    <source>
        <dbReference type="Proteomes" id="UP000028013"/>
    </source>
</evidence>